<gene>
    <name evidence="1" type="ORF">IDSA_00445</name>
</gene>
<evidence type="ECO:0008006" key="3">
    <source>
        <dbReference type="Google" id="ProtNLM"/>
    </source>
</evidence>
<organism evidence="1 2">
    <name type="scientific">Pseudidiomarina salinarum</name>
    <dbReference type="NCBI Taxonomy" id="435908"/>
    <lineage>
        <taxon>Bacteria</taxon>
        <taxon>Pseudomonadati</taxon>
        <taxon>Pseudomonadota</taxon>
        <taxon>Gammaproteobacteria</taxon>
        <taxon>Alteromonadales</taxon>
        <taxon>Idiomarinaceae</taxon>
        <taxon>Pseudidiomarina</taxon>
    </lineage>
</organism>
<comment type="caution">
    <text evidence="1">The sequence shown here is derived from an EMBL/GenBank/DDBJ whole genome shotgun (WGS) entry which is preliminary data.</text>
</comment>
<dbReference type="EMBL" id="JPER01000001">
    <property type="protein sequence ID" value="KFZ31241.1"/>
    <property type="molecule type" value="Genomic_DNA"/>
</dbReference>
<name>A0A094JFA4_9GAMM</name>
<keyword evidence="2" id="KW-1185">Reference proteome</keyword>
<dbReference type="AlphaFoldDB" id="A0A094JFA4"/>
<dbReference type="RefSeq" id="WP_034773419.1">
    <property type="nucleotide sequence ID" value="NZ_JPER01000001.1"/>
</dbReference>
<dbReference type="STRING" id="435908.IDSA_00445"/>
<reference evidence="1 2" key="1">
    <citation type="submission" date="2014-06" db="EMBL/GenBank/DDBJ databases">
        <title>The draft genome sequence of Idiomarina salinarum ISL-52.</title>
        <authorList>
            <person name="Du J."/>
            <person name="Shao Z."/>
        </authorList>
    </citation>
    <scope>NUCLEOTIDE SEQUENCE [LARGE SCALE GENOMIC DNA]</scope>
    <source>
        <strain evidence="1 2">ISL-52</strain>
    </source>
</reference>
<accession>A0A094JFA4</accession>
<dbReference type="InterPro" id="IPR007922">
    <property type="entry name" value="DciA-like"/>
</dbReference>
<protein>
    <recommendedName>
        <fullName evidence="3">DUF721 domain-containing protein</fullName>
    </recommendedName>
</protein>
<dbReference type="eggNOG" id="COG5512">
    <property type="taxonomic scope" value="Bacteria"/>
</dbReference>
<sequence length="158" mass="18076">MARNRPRTTKQLIAGQQLQRFADFTDQHRRWQQLLQSCFQKLQLSPLLEHCEVLNIRANHLILQVSSGAIAQRIKSYQARIITHFQPEATVELERLEIRIRPAHKPATPKPAKVSPAPATETLEKELDAVGRLRQQAALCDEPLRSQLLALAQKYEDS</sequence>
<dbReference type="Proteomes" id="UP000054363">
    <property type="component" value="Unassembled WGS sequence"/>
</dbReference>
<evidence type="ECO:0000313" key="2">
    <source>
        <dbReference type="Proteomes" id="UP000054363"/>
    </source>
</evidence>
<proteinExistence type="predicted"/>
<dbReference type="Pfam" id="PF05258">
    <property type="entry name" value="DciA"/>
    <property type="match status" value="1"/>
</dbReference>
<evidence type="ECO:0000313" key="1">
    <source>
        <dbReference type="EMBL" id="KFZ31241.1"/>
    </source>
</evidence>